<protein>
    <submittedName>
        <fullName evidence="1">Uncharacterized protein</fullName>
    </submittedName>
</protein>
<keyword evidence="2" id="KW-1185">Reference proteome</keyword>
<comment type="caution">
    <text evidence="1">The sequence shown here is derived from an EMBL/GenBank/DDBJ whole genome shotgun (WGS) entry which is preliminary data.</text>
</comment>
<dbReference type="EMBL" id="VSRR010015318">
    <property type="protein sequence ID" value="MPC58045.1"/>
    <property type="molecule type" value="Genomic_DNA"/>
</dbReference>
<dbReference type="AlphaFoldDB" id="A0A5B7GKW8"/>
<accession>A0A5B7GKW8</accession>
<organism evidence="1 2">
    <name type="scientific">Portunus trituberculatus</name>
    <name type="common">Swimming crab</name>
    <name type="synonym">Neptunus trituberculatus</name>
    <dbReference type="NCBI Taxonomy" id="210409"/>
    <lineage>
        <taxon>Eukaryota</taxon>
        <taxon>Metazoa</taxon>
        <taxon>Ecdysozoa</taxon>
        <taxon>Arthropoda</taxon>
        <taxon>Crustacea</taxon>
        <taxon>Multicrustacea</taxon>
        <taxon>Malacostraca</taxon>
        <taxon>Eumalacostraca</taxon>
        <taxon>Eucarida</taxon>
        <taxon>Decapoda</taxon>
        <taxon>Pleocyemata</taxon>
        <taxon>Brachyura</taxon>
        <taxon>Eubrachyura</taxon>
        <taxon>Portunoidea</taxon>
        <taxon>Portunidae</taxon>
        <taxon>Portuninae</taxon>
        <taxon>Portunus</taxon>
    </lineage>
</organism>
<evidence type="ECO:0000313" key="2">
    <source>
        <dbReference type="Proteomes" id="UP000324222"/>
    </source>
</evidence>
<evidence type="ECO:0000313" key="1">
    <source>
        <dbReference type="EMBL" id="MPC58045.1"/>
    </source>
</evidence>
<dbReference type="Proteomes" id="UP000324222">
    <property type="component" value="Unassembled WGS sequence"/>
</dbReference>
<proteinExistence type="predicted"/>
<name>A0A5B7GKW8_PORTR</name>
<gene>
    <name evidence="1" type="ORF">E2C01_052038</name>
</gene>
<reference evidence="1 2" key="1">
    <citation type="submission" date="2019-05" db="EMBL/GenBank/DDBJ databases">
        <title>Another draft genome of Portunus trituberculatus and its Hox gene families provides insights of decapod evolution.</title>
        <authorList>
            <person name="Jeong J.-H."/>
            <person name="Song I."/>
            <person name="Kim S."/>
            <person name="Choi T."/>
            <person name="Kim D."/>
            <person name="Ryu S."/>
            <person name="Kim W."/>
        </authorList>
    </citation>
    <scope>NUCLEOTIDE SEQUENCE [LARGE SCALE GENOMIC DNA]</scope>
    <source>
        <tissue evidence="1">Muscle</tissue>
    </source>
</reference>
<sequence>MKPAYMLELANTAVLAAVQGHNTEDLFLVTSSLVTRGRVM</sequence>